<sequence length="377" mass="41965">MGRRSVVRKPVTLGAATPSTAAPGTGTSPAPKAKNKRRGGTGKKSSGGGGGGEGDVTGGEHAQLIAQYHALNKYRESLDHDPTLTPADRAAKRRKLDRQLAELGGLEAYQQASLVGETAPEHKFNAGKWVVSELRAARAAESEKNSGAAEGKLRLLDVGAIKNQYLDHGAWLDVTAIDLNPQHPSVIKADFFEFSRECVVAATMRRIRFAYQRICGGWVVRPIRCREPFDVAVLSLVINFVGDPRRKGEMLVRCQALVRDGGTLFIVLPLACVNNSRYMKHSRFVKMLKSLGFELTKSKTSAKLCFFVFRKLSAEERAQVREADARQDETMTKPKTRRESKREVTKKRRKMNDRRKREETTKRPKRKPATQQTVARR</sequence>
<dbReference type="Gene3D" id="3.40.50.150">
    <property type="entry name" value="Vaccinia Virus protein VP39"/>
    <property type="match status" value="1"/>
</dbReference>
<evidence type="ECO:0000313" key="7">
    <source>
        <dbReference type="Proteomes" id="UP000011083"/>
    </source>
</evidence>
<name>L8HAS8_ACACF</name>
<dbReference type="PANTHER" id="PTHR21008">
    <property type="entry name" value="S-ADENOSYLMETHIONINE SENSOR UPSTREAM OF MTORC1-RELATED"/>
    <property type="match status" value="1"/>
</dbReference>
<dbReference type="PANTHER" id="PTHR21008:SF1">
    <property type="entry name" value="25S RRNA (ADENINE(2142)-N(1))-METHYLTRANSFERASE"/>
    <property type="match status" value="1"/>
</dbReference>
<dbReference type="GO" id="GO:0005730">
    <property type="term" value="C:nucleolus"/>
    <property type="evidence" value="ECO:0007669"/>
    <property type="project" value="TreeGrafter"/>
</dbReference>
<feature type="region of interest" description="Disordered" evidence="5">
    <location>
        <begin position="320"/>
        <end position="377"/>
    </location>
</feature>
<keyword evidence="1 4" id="KW-0489">Methyltransferase</keyword>
<reference evidence="6 7" key="1">
    <citation type="journal article" date="2013" name="Genome Biol.">
        <title>Genome of Acanthamoeba castellanii highlights extensive lateral gene transfer and early evolution of tyrosine kinase signaling.</title>
        <authorList>
            <person name="Clarke M."/>
            <person name="Lohan A.J."/>
            <person name="Liu B."/>
            <person name="Lagkouvardos I."/>
            <person name="Roy S."/>
            <person name="Zafar N."/>
            <person name="Bertelli C."/>
            <person name="Schilde C."/>
            <person name="Kianianmomeni A."/>
            <person name="Burglin T.R."/>
            <person name="Frech C."/>
            <person name="Turcotte B."/>
            <person name="Kopec K.O."/>
            <person name="Synnott J.M."/>
            <person name="Choo C."/>
            <person name="Paponov I."/>
            <person name="Finkler A."/>
            <person name="Soon Heng Tan C."/>
            <person name="Hutchins A.P."/>
            <person name="Weinmeier T."/>
            <person name="Rattei T."/>
            <person name="Chu J.S."/>
            <person name="Gimenez G."/>
            <person name="Irimia M."/>
            <person name="Rigden D.J."/>
            <person name="Fitzpatrick D.A."/>
            <person name="Lorenzo-Morales J."/>
            <person name="Bateman A."/>
            <person name="Chiu C.H."/>
            <person name="Tang P."/>
            <person name="Hegemann P."/>
            <person name="Fromm H."/>
            <person name="Raoult D."/>
            <person name="Greub G."/>
            <person name="Miranda-Saavedra D."/>
            <person name="Chen N."/>
            <person name="Nash P."/>
            <person name="Ginger M.L."/>
            <person name="Horn M."/>
            <person name="Schaap P."/>
            <person name="Caler L."/>
            <person name="Loftus B."/>
        </authorList>
    </citation>
    <scope>NUCLEOTIDE SEQUENCE [LARGE SCALE GENOMIC DNA]</scope>
    <source>
        <strain evidence="6 7">Neff</strain>
    </source>
</reference>
<feature type="binding site" evidence="4">
    <location>
        <position position="159"/>
    </location>
    <ligand>
        <name>S-adenosyl-L-methionine</name>
        <dbReference type="ChEBI" id="CHEBI:59789"/>
    </ligand>
</feature>
<gene>
    <name evidence="6" type="ORF">ACA1_307860</name>
</gene>
<dbReference type="OMA" id="FHRTSKW"/>
<dbReference type="GeneID" id="14923530"/>
<dbReference type="SUPFAM" id="SSF53335">
    <property type="entry name" value="S-adenosyl-L-methionine-dependent methyltransferases"/>
    <property type="match status" value="1"/>
</dbReference>
<feature type="compositionally biased region" description="Basic and acidic residues" evidence="5">
    <location>
        <begin position="320"/>
        <end position="332"/>
    </location>
</feature>
<protein>
    <recommendedName>
        <fullName evidence="4">Probable methyltransferase BMT2 homolog</fullName>
        <ecNumber evidence="4">2.1.1.-</ecNumber>
    </recommendedName>
</protein>
<dbReference type="EMBL" id="KB007880">
    <property type="protein sequence ID" value="ELR22589.1"/>
    <property type="molecule type" value="Genomic_DNA"/>
</dbReference>
<evidence type="ECO:0000256" key="4">
    <source>
        <dbReference type="HAMAP-Rule" id="MF_03044"/>
    </source>
</evidence>
<keyword evidence="3 4" id="KW-0949">S-adenosyl-L-methionine</keyword>
<organism evidence="6 7">
    <name type="scientific">Acanthamoeba castellanii (strain ATCC 30010 / Neff)</name>
    <dbReference type="NCBI Taxonomy" id="1257118"/>
    <lineage>
        <taxon>Eukaryota</taxon>
        <taxon>Amoebozoa</taxon>
        <taxon>Discosea</taxon>
        <taxon>Longamoebia</taxon>
        <taxon>Centramoebida</taxon>
        <taxon>Acanthamoebidae</taxon>
        <taxon>Acanthamoeba</taxon>
    </lineage>
</organism>
<dbReference type="Proteomes" id="UP000011083">
    <property type="component" value="Unassembled WGS sequence"/>
</dbReference>
<dbReference type="EC" id="2.1.1.-" evidence="4"/>
<dbReference type="Pfam" id="PF11968">
    <property type="entry name" value="Bmt2"/>
    <property type="match status" value="2"/>
</dbReference>
<dbReference type="VEuPathDB" id="AmoebaDB:ACA1_307860"/>
<comment type="function">
    <text evidence="4">Probable S-adenosyl-L-methionine-dependent methyltransferase.</text>
</comment>
<feature type="compositionally biased region" description="Low complexity" evidence="5">
    <location>
        <begin position="14"/>
        <end position="31"/>
    </location>
</feature>
<evidence type="ECO:0000256" key="5">
    <source>
        <dbReference type="SAM" id="MobiDB-lite"/>
    </source>
</evidence>
<keyword evidence="7" id="KW-1185">Reference proteome</keyword>
<keyword evidence="2 4" id="KW-0808">Transferase</keyword>
<dbReference type="InterPro" id="IPR029063">
    <property type="entry name" value="SAM-dependent_MTases_sf"/>
</dbReference>
<dbReference type="GO" id="GO:0016433">
    <property type="term" value="F:rRNA (adenine) methyltransferase activity"/>
    <property type="evidence" value="ECO:0007669"/>
    <property type="project" value="TreeGrafter"/>
</dbReference>
<dbReference type="HAMAP" id="MF_03044">
    <property type="entry name" value="BMT2"/>
    <property type="match status" value="1"/>
</dbReference>
<feature type="region of interest" description="Disordered" evidence="5">
    <location>
        <begin position="1"/>
        <end position="58"/>
    </location>
</feature>
<dbReference type="RefSeq" id="XP_004349677.1">
    <property type="nucleotide sequence ID" value="XM_004349627.1"/>
</dbReference>
<feature type="compositionally biased region" description="Basic residues" evidence="5">
    <location>
        <begin position="334"/>
        <end position="354"/>
    </location>
</feature>
<dbReference type="AlphaFoldDB" id="L8HAS8"/>
<dbReference type="STRING" id="1257118.L8HAS8"/>
<evidence type="ECO:0000256" key="3">
    <source>
        <dbReference type="ARBA" id="ARBA00022691"/>
    </source>
</evidence>
<dbReference type="OrthoDB" id="5954793at2759"/>
<evidence type="ECO:0000256" key="2">
    <source>
        <dbReference type="ARBA" id="ARBA00022679"/>
    </source>
</evidence>
<evidence type="ECO:0000256" key="1">
    <source>
        <dbReference type="ARBA" id="ARBA00022603"/>
    </source>
</evidence>
<accession>L8HAS8</accession>
<evidence type="ECO:0000313" key="6">
    <source>
        <dbReference type="EMBL" id="ELR22589.1"/>
    </source>
</evidence>
<feature type="binding site" evidence="4">
    <location>
        <position position="178"/>
    </location>
    <ligand>
        <name>S-adenosyl-L-methionine</name>
        <dbReference type="ChEBI" id="CHEBI:59789"/>
    </ligand>
</feature>
<dbReference type="KEGG" id="acan:ACA1_307860"/>
<feature type="compositionally biased region" description="Gly residues" evidence="5">
    <location>
        <begin position="45"/>
        <end position="57"/>
    </location>
</feature>
<comment type="similarity">
    <text evidence="4">Belongs to the BMT2 family.</text>
</comment>
<dbReference type="InterPro" id="IPR021867">
    <property type="entry name" value="Bmt2/SAMTOR"/>
</dbReference>
<proteinExistence type="inferred from homology"/>